<sequence>MEDPYGGELMIRTAGMHTEAELLGFLQGLEGEWVTSRKKKMIVDASVLGNVLPSGWKLMLCIKKKASFFWIACRRYISTLQAADLTLKADKNGDEKQSSSLNIGIPGQVQTLRKYKCHKCIMVFDEPDDLLQHLLSSHHRTPKRLKQGASMNEEVIMKNGKYFKRIEASSGFMTHPKEPCPPLLGVHPDVLKIQESIGIAMGAVAVNSDIKINDEISSAVPNYKTKENPTGESYCDKQDIVCSTTNDKGEKMNKVTDIDAVGNNVYPGAVSAISNKENDSVYKSSDEKNVIECTTGRISNLGSQETGSQSCSLAAVGRNQGCANDNDEDQAHIRLMEEHYQERGSDSGLIAPHSEKKTVDGKTIEDRLHSSTVSCMTIDDRVFVGKDKLRTDFGVRCSAQENVSTNSKEQSYEGCLVVTYGGLQRYGSVNNVHGLSTSAVELKHEMDSKGGLTSSDFARVSNNKMYQVSGKTVNKPKLKVVGRSRNDVQTVGFGSNSTLIVEDTKIINDMESSYGSCSAIPSWNEQICFTENNMKGNPSCTRKIHHQEKDSEGSELTLYAHQKCFDSENINVNVSNGTLEVPNHVEVPCSNNSEHSKDIDALEGCVTNIELGRSSNNFSLFPLANGLTFALKDDGVLNDTSKNFMQDRNFESSLGGPSSDVKTHFNENNMNKVSCNTMDWSKHKGFKSQCDGEPLIVFDHGHSEQDVDVVKSTMLESCSKDFTLVNSGNQEKFSMEDNLNGKVQEEPRLQDLNPRRNESVIGSSSHTQTSENVVSGFMWRTDEENDLLGSFADTSSRLVNSSSCFPSYDVMSDKGETEFFGEKFCGISEIARGLDSSVWLDKEALPLLPKIASRRRVPTLYVCVWCRNEFHYEALESEAQASSLGFTCAACKAKFSGQFNLL</sequence>
<keyword evidence="1" id="KW-0863">Zinc-finger</keyword>
<keyword evidence="1" id="KW-0862">Zinc</keyword>
<reference evidence="3 4" key="1">
    <citation type="journal article" date="2020" name="Mol. Plant">
        <title>The Chromosome-Based Rubber Tree Genome Provides New Insights into Spurge Genome Evolution and Rubber Biosynthesis.</title>
        <authorList>
            <person name="Liu J."/>
            <person name="Shi C."/>
            <person name="Shi C.C."/>
            <person name="Li W."/>
            <person name="Zhang Q.J."/>
            <person name="Zhang Y."/>
            <person name="Li K."/>
            <person name="Lu H.F."/>
            <person name="Shi C."/>
            <person name="Zhu S.T."/>
            <person name="Xiao Z.Y."/>
            <person name="Nan H."/>
            <person name="Yue Y."/>
            <person name="Zhu X.G."/>
            <person name="Wu Y."/>
            <person name="Hong X.N."/>
            <person name="Fan G.Y."/>
            <person name="Tong Y."/>
            <person name="Zhang D."/>
            <person name="Mao C.L."/>
            <person name="Liu Y.L."/>
            <person name="Hao S.J."/>
            <person name="Liu W.Q."/>
            <person name="Lv M.Q."/>
            <person name="Zhang H.B."/>
            <person name="Liu Y."/>
            <person name="Hu-Tang G.R."/>
            <person name="Wang J.P."/>
            <person name="Wang J.H."/>
            <person name="Sun Y.H."/>
            <person name="Ni S.B."/>
            <person name="Chen W.B."/>
            <person name="Zhang X.C."/>
            <person name="Jiao Y.N."/>
            <person name="Eichler E.E."/>
            <person name="Li G.H."/>
            <person name="Liu X."/>
            <person name="Gao L.Z."/>
        </authorList>
    </citation>
    <scope>NUCLEOTIDE SEQUENCE [LARGE SCALE GENOMIC DNA]</scope>
    <source>
        <strain evidence="4">cv. GT1</strain>
        <tissue evidence="3">Leaf</tissue>
    </source>
</reference>
<organism evidence="3 4">
    <name type="scientific">Hevea brasiliensis</name>
    <name type="common">Para rubber tree</name>
    <name type="synonym">Siphonia brasiliensis</name>
    <dbReference type="NCBI Taxonomy" id="3981"/>
    <lineage>
        <taxon>Eukaryota</taxon>
        <taxon>Viridiplantae</taxon>
        <taxon>Streptophyta</taxon>
        <taxon>Embryophyta</taxon>
        <taxon>Tracheophyta</taxon>
        <taxon>Spermatophyta</taxon>
        <taxon>Magnoliopsida</taxon>
        <taxon>eudicotyledons</taxon>
        <taxon>Gunneridae</taxon>
        <taxon>Pentapetalae</taxon>
        <taxon>rosids</taxon>
        <taxon>fabids</taxon>
        <taxon>Malpighiales</taxon>
        <taxon>Euphorbiaceae</taxon>
        <taxon>Crotonoideae</taxon>
        <taxon>Micrandreae</taxon>
        <taxon>Hevea</taxon>
    </lineage>
</organism>
<dbReference type="GO" id="GO:0008270">
    <property type="term" value="F:zinc ion binding"/>
    <property type="evidence" value="ECO:0007669"/>
    <property type="project" value="UniProtKB-KW"/>
</dbReference>
<proteinExistence type="predicted"/>
<dbReference type="InterPro" id="IPR013087">
    <property type="entry name" value="Znf_C2H2_type"/>
</dbReference>
<dbReference type="Proteomes" id="UP000467840">
    <property type="component" value="Chromosome 4"/>
</dbReference>
<dbReference type="AlphaFoldDB" id="A0A6A6LE36"/>
<evidence type="ECO:0000313" key="4">
    <source>
        <dbReference type="Proteomes" id="UP000467840"/>
    </source>
</evidence>
<evidence type="ECO:0000313" key="3">
    <source>
        <dbReference type="EMBL" id="KAF2299700.1"/>
    </source>
</evidence>
<accession>A0A6A6LE36</accession>
<evidence type="ECO:0000259" key="2">
    <source>
        <dbReference type="PROSITE" id="PS50157"/>
    </source>
</evidence>
<evidence type="ECO:0000256" key="1">
    <source>
        <dbReference type="PROSITE-ProRule" id="PRU00042"/>
    </source>
</evidence>
<dbReference type="EMBL" id="JAAGAX010000010">
    <property type="protein sequence ID" value="KAF2299700.1"/>
    <property type="molecule type" value="Genomic_DNA"/>
</dbReference>
<keyword evidence="1" id="KW-0479">Metal-binding</keyword>
<dbReference type="PROSITE" id="PS00028">
    <property type="entry name" value="ZINC_FINGER_C2H2_1"/>
    <property type="match status" value="1"/>
</dbReference>
<name>A0A6A6LE36_HEVBR</name>
<dbReference type="PANTHER" id="PTHR37701">
    <property type="entry name" value="METHYL-CPG-BINDING DOMAIN-CONTAINING PROTEIN 8"/>
    <property type="match status" value="1"/>
</dbReference>
<comment type="caution">
    <text evidence="3">The sequence shown here is derived from an EMBL/GenBank/DDBJ whole genome shotgun (WGS) entry which is preliminary data.</text>
</comment>
<dbReference type="PROSITE" id="PS50157">
    <property type="entry name" value="ZINC_FINGER_C2H2_2"/>
    <property type="match status" value="1"/>
</dbReference>
<protein>
    <recommendedName>
        <fullName evidence="2">C2H2-type domain-containing protein</fullName>
    </recommendedName>
</protein>
<gene>
    <name evidence="3" type="ORF">GH714_002568</name>
</gene>
<dbReference type="PANTHER" id="PTHR37701:SF13">
    <property type="entry name" value="C2H2-TYPE DOMAIN-CONTAINING PROTEIN"/>
    <property type="match status" value="1"/>
</dbReference>
<dbReference type="InterPro" id="IPR037472">
    <property type="entry name" value="MBD8"/>
</dbReference>
<keyword evidence="4" id="KW-1185">Reference proteome</keyword>
<feature type="domain" description="C2H2-type" evidence="2">
    <location>
        <begin position="115"/>
        <end position="144"/>
    </location>
</feature>